<organism evidence="1 2">
    <name type="scientific">Beta vulgaris subsp. vulgaris</name>
    <name type="common">Beet</name>
    <dbReference type="NCBI Taxonomy" id="3555"/>
    <lineage>
        <taxon>Eukaryota</taxon>
        <taxon>Viridiplantae</taxon>
        <taxon>Streptophyta</taxon>
        <taxon>Embryophyta</taxon>
        <taxon>Tracheophyta</taxon>
        <taxon>Spermatophyta</taxon>
        <taxon>Magnoliopsida</taxon>
        <taxon>eudicotyledons</taxon>
        <taxon>Gunneridae</taxon>
        <taxon>Pentapetalae</taxon>
        <taxon>Caryophyllales</taxon>
        <taxon>Chenopodiaceae</taxon>
        <taxon>Betoideae</taxon>
        <taxon>Beta</taxon>
    </lineage>
</organism>
<accession>A0A0J7YW49</accession>
<gene>
    <name evidence="1" type="ORF">BVRB_034200</name>
</gene>
<feature type="non-terminal residue" evidence="1">
    <location>
        <position position="1"/>
    </location>
</feature>
<reference evidence="1 2" key="1">
    <citation type="journal article" date="2014" name="Nature">
        <title>The genome of the recently domesticated crop plant sugar beet (Beta vulgaris).</title>
        <authorList>
            <person name="Dohm J.C."/>
            <person name="Minoche A.E."/>
            <person name="Holtgrawe D."/>
            <person name="Capella-Gutierrez S."/>
            <person name="Zakrzewski F."/>
            <person name="Tafer H."/>
            <person name="Rupp O."/>
            <person name="Sorensen T.R."/>
            <person name="Stracke R."/>
            <person name="Reinhardt R."/>
            <person name="Goesmann A."/>
            <person name="Kraft T."/>
            <person name="Schulz B."/>
            <person name="Stadler P.F."/>
            <person name="Schmidt T."/>
            <person name="Gabaldon T."/>
            <person name="Lehrach H."/>
            <person name="Weisshaar B."/>
            <person name="Himmelbauer H."/>
        </authorList>
    </citation>
    <scope>NUCLEOTIDE SEQUENCE [LARGE SCALE GENOMIC DNA]</scope>
    <source>
        <tissue evidence="1">Taproot</tissue>
    </source>
</reference>
<dbReference type="Proteomes" id="UP000035740">
    <property type="component" value="Unassembled WGS sequence"/>
</dbReference>
<sequence>SLSNDNLTLRFRAQAENTIRTVITPLSSNPPLFQTPIQKPALLTPSVSEVKTTRDQALQIKRFRQFAQTIVASARTRSSPIPQHLALWRTHAEKLQNTVQQTLSAIVSPVANNLRLFWDELLPGYAESAIRLYNESCTNGVYAQDIHQTNAKKSLEHIRANLPAHVYNQLERNHFFVSLSIELTIYCSRPVKPIRGDLDSIWTQKVQCYKCDRTSLYTFIPSNRRSVSCTG</sequence>
<evidence type="ECO:0000313" key="2">
    <source>
        <dbReference type="Proteomes" id="UP000035740"/>
    </source>
</evidence>
<dbReference type="AlphaFoldDB" id="A0A0J7YW49"/>
<keyword evidence="2" id="KW-1185">Reference proteome</keyword>
<proteinExistence type="predicted"/>
<feature type="non-terminal residue" evidence="1">
    <location>
        <position position="231"/>
    </location>
</feature>
<protein>
    <submittedName>
        <fullName evidence="1">Uncharacterized protein</fullName>
    </submittedName>
</protein>
<name>A0A0J7YW49_BETVV</name>
<evidence type="ECO:0000313" key="1">
    <source>
        <dbReference type="EMBL" id="KMS67358.1"/>
    </source>
</evidence>
<dbReference type="EMBL" id="KQ106159">
    <property type="protein sequence ID" value="KMS67358.1"/>
    <property type="molecule type" value="Genomic_DNA"/>
</dbReference>